<evidence type="ECO:0000313" key="3">
    <source>
        <dbReference type="Proteomes" id="UP001431429"/>
    </source>
</evidence>
<proteinExistence type="predicted"/>
<evidence type="ECO:0000313" key="2">
    <source>
        <dbReference type="EMBL" id="MCM2392044.1"/>
    </source>
</evidence>
<dbReference type="RefSeq" id="WP_250922362.1">
    <property type="nucleotide sequence ID" value="NZ_JAMQAW010000036.1"/>
</dbReference>
<dbReference type="Proteomes" id="UP001431429">
    <property type="component" value="Unassembled WGS sequence"/>
</dbReference>
<evidence type="ECO:0000256" key="1">
    <source>
        <dbReference type="SAM" id="MobiDB-lite"/>
    </source>
</evidence>
<reference evidence="2" key="1">
    <citation type="submission" date="2022-06" db="EMBL/GenBank/DDBJ databases">
        <title>Genome public.</title>
        <authorList>
            <person name="Sun Q."/>
        </authorList>
    </citation>
    <scope>NUCLEOTIDE SEQUENCE</scope>
    <source>
        <strain evidence="2">CWNU-1</strain>
    </source>
</reference>
<protein>
    <submittedName>
        <fullName evidence="2">Uncharacterized protein</fullName>
    </submittedName>
</protein>
<name>A0ABT0UTZ0_9ACTN</name>
<comment type="caution">
    <text evidence="2">The sequence shown here is derived from an EMBL/GenBank/DDBJ whole genome shotgun (WGS) entry which is preliminary data.</text>
</comment>
<feature type="region of interest" description="Disordered" evidence="1">
    <location>
        <begin position="1"/>
        <end position="52"/>
    </location>
</feature>
<feature type="compositionally biased region" description="Low complexity" evidence="1">
    <location>
        <begin position="30"/>
        <end position="42"/>
    </location>
</feature>
<gene>
    <name evidence="2" type="ORF">NBG84_27795</name>
</gene>
<organism evidence="2 3">
    <name type="scientific">Streptomyces albipurpureus</name>
    <dbReference type="NCBI Taxonomy" id="2897419"/>
    <lineage>
        <taxon>Bacteria</taxon>
        <taxon>Bacillati</taxon>
        <taxon>Actinomycetota</taxon>
        <taxon>Actinomycetes</taxon>
        <taxon>Kitasatosporales</taxon>
        <taxon>Streptomycetaceae</taxon>
        <taxon>Streptomyces</taxon>
    </lineage>
</organism>
<keyword evidence="3" id="KW-1185">Reference proteome</keyword>
<dbReference type="EMBL" id="JAMQAW010000036">
    <property type="protein sequence ID" value="MCM2392044.1"/>
    <property type="molecule type" value="Genomic_DNA"/>
</dbReference>
<sequence length="141" mass="16230">MFKRKRDNREWRETQRAAQEMMQWADRQPDPTSTPQQDPDPTAVDDFLPPDLLSASQGELAGMMMPWRGQLIVDGEVRTCPQCGADRDWMILSTRGLILLRCHAGHETPEPALDTVWFNRNSGPMEHRHTTLEDGLKYFGH</sequence>
<accession>A0ABT0UTZ0</accession>